<dbReference type="Proteomes" id="UP000515125">
    <property type="component" value="Unplaced"/>
</dbReference>
<sequence>MQLQNALTRCSFRATKEAPCALERQHQQLCAISAEAAADLAASLHDASCVDGAAAKMPPTTPTPRTAPLSAADDILVDTVEPLLWHLQQQQLALVQQAEAAAATADKLQKQCFRSSNKSSTEGDVDASAQPTCVARLCVTAVSLLQRDTAFKLQLLQEVAAAAATAAETQGSEAAAAAAVAKAARLAWLTHPFIASLKQQLPLLRRRCLQEQQRQQQQTASEGTRPQRKQQQQHST</sequence>
<dbReference type="GeneID" id="113147411"/>
<organism evidence="2 3">
    <name type="scientific">Cyclospora cayetanensis</name>
    <dbReference type="NCBI Taxonomy" id="88456"/>
    <lineage>
        <taxon>Eukaryota</taxon>
        <taxon>Sar</taxon>
        <taxon>Alveolata</taxon>
        <taxon>Apicomplexa</taxon>
        <taxon>Conoidasida</taxon>
        <taxon>Coccidia</taxon>
        <taxon>Eucoccidiorida</taxon>
        <taxon>Eimeriorina</taxon>
        <taxon>Eimeriidae</taxon>
        <taxon>Cyclospora</taxon>
    </lineage>
</organism>
<feature type="region of interest" description="Disordered" evidence="1">
    <location>
        <begin position="212"/>
        <end position="236"/>
    </location>
</feature>
<accession>A0A6P6S1Y6</accession>
<feature type="compositionally biased region" description="Polar residues" evidence="1">
    <location>
        <begin position="219"/>
        <end position="236"/>
    </location>
</feature>
<evidence type="ECO:0000313" key="3">
    <source>
        <dbReference type="RefSeq" id="XP_026193682.1"/>
    </source>
</evidence>
<keyword evidence="2" id="KW-1185">Reference proteome</keyword>
<dbReference type="RefSeq" id="XP_026193682.1">
    <property type="nucleotide sequence ID" value="XM_026337897.1"/>
</dbReference>
<proteinExistence type="predicted"/>
<gene>
    <name evidence="3" type="primary">LOC113147411</name>
</gene>
<evidence type="ECO:0000256" key="1">
    <source>
        <dbReference type="SAM" id="MobiDB-lite"/>
    </source>
</evidence>
<name>A0A6P6S1Y6_9EIME</name>
<reference evidence="3" key="1">
    <citation type="submission" date="2025-08" db="UniProtKB">
        <authorList>
            <consortium name="RefSeq"/>
        </authorList>
    </citation>
    <scope>IDENTIFICATION</scope>
</reference>
<dbReference type="AlphaFoldDB" id="A0A6P6S1Y6"/>
<evidence type="ECO:0000313" key="2">
    <source>
        <dbReference type="Proteomes" id="UP000515125"/>
    </source>
</evidence>
<protein>
    <submittedName>
        <fullName evidence="3">Uncharacterized protein LOC113147411</fullName>
    </submittedName>
</protein>